<dbReference type="Pfam" id="PF00227">
    <property type="entry name" value="Proteasome"/>
    <property type="match status" value="1"/>
</dbReference>
<organism evidence="2 3">
    <name type="scientific">Rhinolophus ferrumequinum</name>
    <name type="common">Greater horseshoe bat</name>
    <dbReference type="NCBI Taxonomy" id="59479"/>
    <lineage>
        <taxon>Eukaryota</taxon>
        <taxon>Metazoa</taxon>
        <taxon>Chordata</taxon>
        <taxon>Craniata</taxon>
        <taxon>Vertebrata</taxon>
        <taxon>Euteleostomi</taxon>
        <taxon>Mammalia</taxon>
        <taxon>Eutheria</taxon>
        <taxon>Laurasiatheria</taxon>
        <taxon>Chiroptera</taxon>
        <taxon>Yinpterochiroptera</taxon>
        <taxon>Rhinolophoidea</taxon>
        <taxon>Rhinolophidae</taxon>
        <taxon>Rhinolophinae</taxon>
        <taxon>Rhinolophus</taxon>
    </lineage>
</organism>
<sequence>MAKFLQMSLSLRETQNSRKKMGNSEVEQGSKRFKGDLYKSPRHYGAAVQNNCNTLTLVHLSYTACRTPCHVNLLLAGYDDYDAPALYYMDYLAALAKAPFAAHGCGAFLTLSILDRYYTPTISQHKVISLIYWLFYNTL</sequence>
<dbReference type="GO" id="GO:0005839">
    <property type="term" value="C:proteasome core complex"/>
    <property type="evidence" value="ECO:0007669"/>
    <property type="project" value="InterPro"/>
</dbReference>
<dbReference type="AlphaFoldDB" id="A0A7J7Y588"/>
<protein>
    <submittedName>
        <fullName evidence="2">Uncharacterized protein</fullName>
    </submittedName>
</protein>
<gene>
    <name evidence="2" type="ORF">mRhiFer1_010048</name>
</gene>
<accession>A0A7J7Y588</accession>
<evidence type="ECO:0000256" key="1">
    <source>
        <dbReference type="SAM" id="MobiDB-lite"/>
    </source>
</evidence>
<dbReference type="GO" id="GO:0051603">
    <property type="term" value="P:proteolysis involved in protein catabolic process"/>
    <property type="evidence" value="ECO:0007669"/>
    <property type="project" value="InterPro"/>
</dbReference>
<reference evidence="2 3" key="1">
    <citation type="journal article" date="2020" name="Nature">
        <title>Six reference-quality genomes reveal evolution of bat adaptations.</title>
        <authorList>
            <person name="Jebb D."/>
            <person name="Huang Z."/>
            <person name="Pippel M."/>
            <person name="Hughes G.M."/>
            <person name="Lavrichenko K."/>
            <person name="Devanna P."/>
            <person name="Winkler S."/>
            <person name="Jermiin L.S."/>
            <person name="Skirmuntt E.C."/>
            <person name="Katzourakis A."/>
            <person name="Burkitt-Gray L."/>
            <person name="Ray D.A."/>
            <person name="Sullivan K.A.M."/>
            <person name="Roscito J.G."/>
            <person name="Kirilenko B.M."/>
            <person name="Davalos L.M."/>
            <person name="Corthals A.P."/>
            <person name="Power M.L."/>
            <person name="Jones G."/>
            <person name="Ransome R.D."/>
            <person name="Dechmann D.K.N."/>
            <person name="Locatelli A.G."/>
            <person name="Puechmaille S.J."/>
            <person name="Fedrigo O."/>
            <person name="Jarvis E.D."/>
            <person name="Hiller M."/>
            <person name="Vernes S.C."/>
            <person name="Myers E.W."/>
            <person name="Teeling E.C."/>
        </authorList>
    </citation>
    <scope>NUCLEOTIDE SEQUENCE [LARGE SCALE GENOMIC DNA]</scope>
    <source>
        <strain evidence="2">MRhiFer1</strain>
        <tissue evidence="2">Lung</tissue>
    </source>
</reference>
<dbReference type="Proteomes" id="UP000585614">
    <property type="component" value="Unassembled WGS sequence"/>
</dbReference>
<comment type="caution">
    <text evidence="2">The sequence shown here is derived from an EMBL/GenBank/DDBJ whole genome shotgun (WGS) entry which is preliminary data.</text>
</comment>
<proteinExistence type="predicted"/>
<evidence type="ECO:0000313" key="3">
    <source>
        <dbReference type="Proteomes" id="UP000585614"/>
    </source>
</evidence>
<dbReference type="Gene3D" id="3.60.20.10">
    <property type="entry name" value="Glutamine Phosphoribosylpyrophosphate, subunit 1, domain 1"/>
    <property type="match status" value="1"/>
</dbReference>
<evidence type="ECO:0000313" key="2">
    <source>
        <dbReference type="EMBL" id="KAF6357127.1"/>
    </source>
</evidence>
<dbReference type="EMBL" id="JACAGC010000007">
    <property type="protein sequence ID" value="KAF6357127.1"/>
    <property type="molecule type" value="Genomic_DNA"/>
</dbReference>
<dbReference type="InterPro" id="IPR029055">
    <property type="entry name" value="Ntn_hydrolases_N"/>
</dbReference>
<name>A0A7J7Y588_RHIFE</name>
<dbReference type="SUPFAM" id="SSF56235">
    <property type="entry name" value="N-terminal nucleophile aminohydrolases (Ntn hydrolases)"/>
    <property type="match status" value="1"/>
</dbReference>
<dbReference type="InterPro" id="IPR001353">
    <property type="entry name" value="Proteasome_sua/b"/>
</dbReference>
<feature type="region of interest" description="Disordered" evidence="1">
    <location>
        <begin position="7"/>
        <end position="28"/>
    </location>
</feature>